<protein>
    <submittedName>
        <fullName evidence="1">Uncharacterized protein</fullName>
    </submittedName>
</protein>
<sequence>MHKSYKLTYTSLGKKPIKVLRVGPSFSDRRTKVEETVKTGYPDPEKWINLDHVTQIMPWTYESIQSDLYMVGMTHTIWIGSSKVLSGQLNLIGTGMVDYVWPQE</sequence>
<keyword evidence="2" id="KW-1185">Reference proteome</keyword>
<accession>A0A540L458</accession>
<reference evidence="1 2" key="1">
    <citation type="journal article" date="2019" name="G3 (Bethesda)">
        <title>Sequencing of a Wild Apple (Malus baccata) Genome Unravels the Differences Between Cultivated and Wild Apple Species Regarding Disease Resistance and Cold Tolerance.</title>
        <authorList>
            <person name="Chen X."/>
        </authorList>
    </citation>
    <scope>NUCLEOTIDE SEQUENCE [LARGE SCALE GENOMIC DNA]</scope>
    <source>
        <strain evidence="2">cv. Shandingzi</strain>
        <tissue evidence="1">Leaves</tissue>
    </source>
</reference>
<dbReference type="Proteomes" id="UP000315295">
    <property type="component" value="Unassembled WGS sequence"/>
</dbReference>
<gene>
    <name evidence="1" type="ORF">C1H46_033177</name>
</gene>
<comment type="caution">
    <text evidence="1">The sequence shown here is derived from an EMBL/GenBank/DDBJ whole genome shotgun (WGS) entry which is preliminary data.</text>
</comment>
<name>A0A540L458_MALBA</name>
<evidence type="ECO:0000313" key="2">
    <source>
        <dbReference type="Proteomes" id="UP000315295"/>
    </source>
</evidence>
<dbReference type="EMBL" id="VIEB01000774">
    <property type="protein sequence ID" value="TQD81245.1"/>
    <property type="molecule type" value="Genomic_DNA"/>
</dbReference>
<evidence type="ECO:0000313" key="1">
    <source>
        <dbReference type="EMBL" id="TQD81245.1"/>
    </source>
</evidence>
<dbReference type="AlphaFoldDB" id="A0A540L458"/>
<organism evidence="1 2">
    <name type="scientific">Malus baccata</name>
    <name type="common">Siberian crab apple</name>
    <name type="synonym">Pyrus baccata</name>
    <dbReference type="NCBI Taxonomy" id="106549"/>
    <lineage>
        <taxon>Eukaryota</taxon>
        <taxon>Viridiplantae</taxon>
        <taxon>Streptophyta</taxon>
        <taxon>Embryophyta</taxon>
        <taxon>Tracheophyta</taxon>
        <taxon>Spermatophyta</taxon>
        <taxon>Magnoliopsida</taxon>
        <taxon>eudicotyledons</taxon>
        <taxon>Gunneridae</taxon>
        <taxon>Pentapetalae</taxon>
        <taxon>rosids</taxon>
        <taxon>fabids</taxon>
        <taxon>Rosales</taxon>
        <taxon>Rosaceae</taxon>
        <taxon>Amygdaloideae</taxon>
        <taxon>Maleae</taxon>
        <taxon>Malus</taxon>
    </lineage>
</organism>
<proteinExistence type="predicted"/>